<sequence>MEAIGRQEMTCSKLARARSNCYEDGNYRGNAYGGSHHRDGHSTHRSQMGIGNFSSRAKAFDHIPYEDCENSPYDVHKGYHGSHDYRDQNCDSLRVLKFWRQSMENEGKMDYYFYDIISFPAPPSHSCFGHFCKEAKYCSYVLDLDRNSLQHACTLTLMSGRRYTMEFKGQGKNVGGKLLLCYGDSSMSIFSNLFLFYLVFSFKELKLFSYGTHLLVVQDSFHDSLVFIAHDVEPWNICDSLGDANHCTFSFLGNNSYGFDGSLFSLLGIEDQRKGGGKELLLSQANSSISFRTNSSPSYFEFYFKELKLFLNAYAFHEIIVGALCTIF</sequence>
<gene>
    <name evidence="1" type="ORF">M9H77_23793</name>
</gene>
<dbReference type="Proteomes" id="UP001060085">
    <property type="component" value="Linkage Group LG05"/>
</dbReference>
<dbReference type="EMBL" id="CM044705">
    <property type="protein sequence ID" value="KAI5664470.1"/>
    <property type="molecule type" value="Genomic_DNA"/>
</dbReference>
<keyword evidence="2" id="KW-1185">Reference proteome</keyword>
<comment type="caution">
    <text evidence="1">The sequence shown here is derived from an EMBL/GenBank/DDBJ whole genome shotgun (WGS) entry which is preliminary data.</text>
</comment>
<proteinExistence type="predicted"/>
<reference evidence="2" key="1">
    <citation type="journal article" date="2023" name="Nat. Plants">
        <title>Single-cell RNA sequencing provides a high-resolution roadmap for understanding the multicellular compartmentation of specialized metabolism.</title>
        <authorList>
            <person name="Sun S."/>
            <person name="Shen X."/>
            <person name="Li Y."/>
            <person name="Li Y."/>
            <person name="Wang S."/>
            <person name="Li R."/>
            <person name="Zhang H."/>
            <person name="Shen G."/>
            <person name="Guo B."/>
            <person name="Wei J."/>
            <person name="Xu J."/>
            <person name="St-Pierre B."/>
            <person name="Chen S."/>
            <person name="Sun C."/>
        </authorList>
    </citation>
    <scope>NUCLEOTIDE SEQUENCE [LARGE SCALE GENOMIC DNA]</scope>
</reference>
<evidence type="ECO:0000313" key="1">
    <source>
        <dbReference type="EMBL" id="KAI5664470.1"/>
    </source>
</evidence>
<evidence type="ECO:0000313" key="2">
    <source>
        <dbReference type="Proteomes" id="UP001060085"/>
    </source>
</evidence>
<accession>A0ACC0AVT9</accession>
<organism evidence="1 2">
    <name type="scientific">Catharanthus roseus</name>
    <name type="common">Madagascar periwinkle</name>
    <name type="synonym">Vinca rosea</name>
    <dbReference type="NCBI Taxonomy" id="4058"/>
    <lineage>
        <taxon>Eukaryota</taxon>
        <taxon>Viridiplantae</taxon>
        <taxon>Streptophyta</taxon>
        <taxon>Embryophyta</taxon>
        <taxon>Tracheophyta</taxon>
        <taxon>Spermatophyta</taxon>
        <taxon>Magnoliopsida</taxon>
        <taxon>eudicotyledons</taxon>
        <taxon>Gunneridae</taxon>
        <taxon>Pentapetalae</taxon>
        <taxon>asterids</taxon>
        <taxon>lamiids</taxon>
        <taxon>Gentianales</taxon>
        <taxon>Apocynaceae</taxon>
        <taxon>Rauvolfioideae</taxon>
        <taxon>Vinceae</taxon>
        <taxon>Catharanthinae</taxon>
        <taxon>Catharanthus</taxon>
    </lineage>
</organism>
<name>A0ACC0AVT9_CATRO</name>
<protein>
    <submittedName>
        <fullName evidence="1">Uncharacterized protein</fullName>
    </submittedName>
</protein>